<dbReference type="InterPro" id="IPR019832">
    <property type="entry name" value="Mn/Fe_SOD_C"/>
</dbReference>
<comment type="function">
    <text evidence="6">Destroys radicals which are normally produced within the cells and which are toxic to biological systems.</text>
</comment>
<keyword evidence="3 5" id="KW-0479">Metal-binding</keyword>
<dbReference type="InterPro" id="IPR019831">
    <property type="entry name" value="Mn/Fe_SOD_N"/>
</dbReference>
<evidence type="ECO:0000256" key="2">
    <source>
        <dbReference type="ARBA" id="ARBA00012682"/>
    </source>
</evidence>
<dbReference type="PANTHER" id="PTHR43595">
    <property type="entry name" value="37S RIBOSOMAL PROTEIN S26, MITOCHONDRIAL"/>
    <property type="match status" value="1"/>
</dbReference>
<keyword evidence="10" id="KW-1185">Reference proteome</keyword>
<organism evidence="9 10">
    <name type="scientific">Leuconostoc fallax</name>
    <dbReference type="NCBI Taxonomy" id="1251"/>
    <lineage>
        <taxon>Bacteria</taxon>
        <taxon>Bacillati</taxon>
        <taxon>Bacillota</taxon>
        <taxon>Bacilli</taxon>
        <taxon>Lactobacillales</taxon>
        <taxon>Lactobacillaceae</taxon>
        <taxon>Leuconostoc</taxon>
    </lineage>
</organism>
<comment type="similarity">
    <text evidence="1 6">Belongs to the iron/manganese superoxide dismutase family.</text>
</comment>
<reference evidence="9 10" key="1">
    <citation type="journal article" date="2019" name="Appl. Microbiol. Biotechnol.">
        <title>Uncovering carbohydrate metabolism through a genotype-phenotype association study of 56 lactic acid bacteria genomes.</title>
        <authorList>
            <person name="Buron-Moles G."/>
            <person name="Chailyan A."/>
            <person name="Dolejs I."/>
            <person name="Forster J."/>
            <person name="Miks M.H."/>
        </authorList>
    </citation>
    <scope>NUCLEOTIDE SEQUENCE [LARGE SCALE GENOMIC DNA]</scope>
    <source>
        <strain evidence="9 10">ATCC 700006</strain>
    </source>
</reference>
<dbReference type="AlphaFoldDB" id="A0A4R5N7T3"/>
<dbReference type="InterPro" id="IPR019833">
    <property type="entry name" value="Mn/Fe_SOD_BS"/>
</dbReference>
<feature type="domain" description="Manganese/iron superoxide dismutase C-terminal" evidence="8">
    <location>
        <begin position="100"/>
        <end position="197"/>
    </location>
</feature>
<dbReference type="STRING" id="907931.GCA_000165675_01592"/>
<dbReference type="PANTHER" id="PTHR43595:SF2">
    <property type="entry name" value="SMALL RIBOSOMAL SUBUNIT PROTEIN MS42"/>
    <property type="match status" value="1"/>
</dbReference>
<evidence type="ECO:0000259" key="8">
    <source>
        <dbReference type="Pfam" id="PF02777"/>
    </source>
</evidence>
<dbReference type="Gene3D" id="1.10.287.990">
    <property type="entry name" value="Fe,Mn superoxide dismutase (SOD) domain"/>
    <property type="match status" value="1"/>
</dbReference>
<evidence type="ECO:0000256" key="6">
    <source>
        <dbReference type="RuleBase" id="RU000414"/>
    </source>
</evidence>
<evidence type="ECO:0000256" key="3">
    <source>
        <dbReference type="ARBA" id="ARBA00022723"/>
    </source>
</evidence>
<dbReference type="RefSeq" id="WP_010007084.1">
    <property type="nucleotide sequence ID" value="NZ_JAGYGP010000001.1"/>
</dbReference>
<dbReference type="InterPro" id="IPR036324">
    <property type="entry name" value="Mn/Fe_SOD_N_sf"/>
</dbReference>
<feature type="domain" description="Manganese/iron superoxide dismutase N-terminal" evidence="7">
    <location>
        <begin position="3"/>
        <end position="89"/>
    </location>
</feature>
<sequence>MTFTTPALPYEANALEPYIDAKTMTVHHDRHHQTYVNNLNNALKDYPEFSEWSLEKLLTKIHELPEALQTPVRNQGGGHANHSLFWELLTPDFDQKIPTDLAQAIDQKWGDFNQFKSEFTQKATGVFGSGWAWLVKNQENELEIMTTANQDSPIMSGKKPLLGLDVWEHAYYLKYQNRRPEYIEAFWHIVNWQKVDECFNH</sequence>
<dbReference type="GO" id="GO:0004784">
    <property type="term" value="F:superoxide dismutase activity"/>
    <property type="evidence" value="ECO:0007669"/>
    <property type="project" value="UniProtKB-EC"/>
</dbReference>
<dbReference type="SUPFAM" id="SSF46609">
    <property type="entry name" value="Fe,Mn superoxide dismutase (SOD), N-terminal domain"/>
    <property type="match status" value="1"/>
</dbReference>
<dbReference type="InterPro" id="IPR001189">
    <property type="entry name" value="Mn/Fe_SOD"/>
</dbReference>
<gene>
    <name evidence="9" type="ORF">C5L23_001295</name>
</gene>
<name>A0A4R5N7T3_9LACO</name>
<proteinExistence type="inferred from homology"/>
<evidence type="ECO:0000259" key="7">
    <source>
        <dbReference type="Pfam" id="PF00081"/>
    </source>
</evidence>
<dbReference type="PROSITE" id="PS00088">
    <property type="entry name" value="SOD_MN"/>
    <property type="match status" value="1"/>
</dbReference>
<dbReference type="Pfam" id="PF02777">
    <property type="entry name" value="Sod_Fe_C"/>
    <property type="match status" value="1"/>
</dbReference>
<evidence type="ECO:0000313" key="10">
    <source>
        <dbReference type="Proteomes" id="UP000295681"/>
    </source>
</evidence>
<evidence type="ECO:0000256" key="5">
    <source>
        <dbReference type="PIRSR" id="PIRSR000349-1"/>
    </source>
</evidence>
<evidence type="ECO:0000256" key="1">
    <source>
        <dbReference type="ARBA" id="ARBA00008714"/>
    </source>
</evidence>
<feature type="binding site" evidence="5">
    <location>
        <position position="27"/>
    </location>
    <ligand>
        <name>Mn(2+)</name>
        <dbReference type="ChEBI" id="CHEBI:29035"/>
    </ligand>
</feature>
<dbReference type="SUPFAM" id="SSF54719">
    <property type="entry name" value="Fe,Mn superoxide dismutase (SOD), C-terminal domain"/>
    <property type="match status" value="1"/>
</dbReference>
<dbReference type="Pfam" id="PF00081">
    <property type="entry name" value="Sod_Fe_N"/>
    <property type="match status" value="1"/>
</dbReference>
<dbReference type="PRINTS" id="PR01703">
    <property type="entry name" value="MNSODISMTASE"/>
</dbReference>
<evidence type="ECO:0000256" key="4">
    <source>
        <dbReference type="ARBA" id="ARBA00023002"/>
    </source>
</evidence>
<dbReference type="GO" id="GO:0046872">
    <property type="term" value="F:metal ion binding"/>
    <property type="evidence" value="ECO:0007669"/>
    <property type="project" value="UniProtKB-KW"/>
</dbReference>
<protein>
    <recommendedName>
        <fullName evidence="2 6">Superoxide dismutase</fullName>
        <ecNumber evidence="2 6">1.15.1.1</ecNumber>
    </recommendedName>
</protein>
<dbReference type="FunFam" id="3.55.40.20:FF:000001">
    <property type="entry name" value="Superoxide dismutase"/>
    <property type="match status" value="1"/>
</dbReference>
<evidence type="ECO:0000313" key="9">
    <source>
        <dbReference type="EMBL" id="TDG67496.1"/>
    </source>
</evidence>
<dbReference type="EC" id="1.15.1.1" evidence="2 6"/>
<dbReference type="GO" id="GO:0005737">
    <property type="term" value="C:cytoplasm"/>
    <property type="evidence" value="ECO:0007669"/>
    <property type="project" value="TreeGrafter"/>
</dbReference>
<keyword evidence="4 6" id="KW-0560">Oxidoreductase</keyword>
<dbReference type="EMBL" id="PUFI01000015">
    <property type="protein sequence ID" value="TDG67496.1"/>
    <property type="molecule type" value="Genomic_DNA"/>
</dbReference>
<dbReference type="Gene3D" id="3.55.40.20">
    <property type="entry name" value="Iron/manganese superoxide dismutase, C-terminal domain"/>
    <property type="match status" value="1"/>
</dbReference>
<dbReference type="FunFam" id="1.10.287.990:FF:000001">
    <property type="entry name" value="Superoxide dismutase"/>
    <property type="match status" value="1"/>
</dbReference>
<dbReference type="Proteomes" id="UP000295681">
    <property type="component" value="Unassembled WGS sequence"/>
</dbReference>
<feature type="binding site" evidence="5">
    <location>
        <position position="165"/>
    </location>
    <ligand>
        <name>Mn(2+)</name>
        <dbReference type="ChEBI" id="CHEBI:29035"/>
    </ligand>
</feature>
<dbReference type="PIRSF" id="PIRSF000349">
    <property type="entry name" value="SODismutase"/>
    <property type="match status" value="1"/>
</dbReference>
<feature type="binding site" evidence="5">
    <location>
        <position position="169"/>
    </location>
    <ligand>
        <name>Mn(2+)</name>
        <dbReference type="ChEBI" id="CHEBI:29035"/>
    </ligand>
</feature>
<dbReference type="InterPro" id="IPR036314">
    <property type="entry name" value="SOD_C_sf"/>
</dbReference>
<feature type="binding site" evidence="5">
    <location>
        <position position="82"/>
    </location>
    <ligand>
        <name>Mn(2+)</name>
        <dbReference type="ChEBI" id="CHEBI:29035"/>
    </ligand>
</feature>
<comment type="catalytic activity">
    <reaction evidence="6">
        <text>2 superoxide + 2 H(+) = H2O2 + O2</text>
        <dbReference type="Rhea" id="RHEA:20696"/>
        <dbReference type="ChEBI" id="CHEBI:15378"/>
        <dbReference type="ChEBI" id="CHEBI:15379"/>
        <dbReference type="ChEBI" id="CHEBI:16240"/>
        <dbReference type="ChEBI" id="CHEBI:18421"/>
        <dbReference type="EC" id="1.15.1.1"/>
    </reaction>
</comment>
<accession>A0A4R5N7T3</accession>
<comment type="caution">
    <text evidence="9">The sequence shown here is derived from an EMBL/GenBank/DDBJ whole genome shotgun (WGS) entry which is preliminary data.</text>
</comment>